<sequence length="171" mass="19240">MWFLRLLPAFLLLPACSLFDDSDPREGAEEQNVCIERYINTLNRQDRNLLIQSQDVVVPVFTYDVTKMDLEAMNALMVEGSDQSAGIRLTQQFNEVSTAVARFKAEPVDEKGAFFLGHDPALYRVRGEAIQLDQLLAAACERQQADMRLVDLTYEPARANADNVEVEGTPE</sequence>
<dbReference type="Proteomes" id="UP001138681">
    <property type="component" value="Unassembled WGS sequence"/>
</dbReference>
<proteinExistence type="predicted"/>
<dbReference type="AlphaFoldDB" id="A0A9X1JMY8"/>
<protein>
    <submittedName>
        <fullName evidence="1">Uncharacterized protein</fullName>
    </submittedName>
</protein>
<keyword evidence="2" id="KW-1185">Reference proteome</keyword>
<evidence type="ECO:0000313" key="2">
    <source>
        <dbReference type="Proteomes" id="UP001138681"/>
    </source>
</evidence>
<comment type="caution">
    <text evidence="1">The sequence shown here is derived from an EMBL/GenBank/DDBJ whole genome shotgun (WGS) entry which is preliminary data.</text>
</comment>
<dbReference type="EMBL" id="JAGSPC010000001">
    <property type="protein sequence ID" value="MBV7259914.1"/>
    <property type="molecule type" value="Genomic_DNA"/>
</dbReference>
<dbReference type="RefSeq" id="WP_218405090.1">
    <property type="nucleotide sequence ID" value="NZ_JAGSPC010000001.1"/>
</dbReference>
<accession>A0A9X1JMY8</accession>
<name>A0A9X1JMY8_9SPHN</name>
<evidence type="ECO:0000313" key="1">
    <source>
        <dbReference type="EMBL" id="MBV7259914.1"/>
    </source>
</evidence>
<gene>
    <name evidence="1" type="ORF">KCG46_10080</name>
</gene>
<reference evidence="1" key="1">
    <citation type="submission" date="2021-04" db="EMBL/GenBank/DDBJ databases">
        <authorList>
            <person name="Pira H."/>
            <person name="Risdian C."/>
            <person name="Wink J."/>
        </authorList>
    </citation>
    <scope>NUCLEOTIDE SEQUENCE</scope>
    <source>
        <strain evidence="1">WH158</strain>
    </source>
</reference>
<organism evidence="1 2">
    <name type="scientific">Erythrobacter crassostreae</name>
    <dbReference type="NCBI Taxonomy" id="2828328"/>
    <lineage>
        <taxon>Bacteria</taxon>
        <taxon>Pseudomonadati</taxon>
        <taxon>Pseudomonadota</taxon>
        <taxon>Alphaproteobacteria</taxon>
        <taxon>Sphingomonadales</taxon>
        <taxon>Erythrobacteraceae</taxon>
        <taxon>Erythrobacter/Porphyrobacter group</taxon>
        <taxon>Erythrobacter</taxon>
    </lineage>
</organism>